<sequence length="138" mass="15821">MPIDHPAEDGNRIPLSFHYCRTGALIVDSRVGPGFSNHDPVLLGIFIPSQRSLSLPSIRRLQDNQELLKILPSSRRVGRKVTTNSRYFPSWAWDYEYKKADILRKLGAGKVGRSVVFLCCQYLFLTEAEYIVFLWHPT</sequence>
<evidence type="ECO:0000313" key="2">
    <source>
        <dbReference type="Proteomes" id="UP001175228"/>
    </source>
</evidence>
<protein>
    <submittedName>
        <fullName evidence="1">Uncharacterized protein</fullName>
    </submittedName>
</protein>
<evidence type="ECO:0000313" key="1">
    <source>
        <dbReference type="EMBL" id="KAK0498088.1"/>
    </source>
</evidence>
<dbReference type="Proteomes" id="UP001175228">
    <property type="component" value="Unassembled WGS sequence"/>
</dbReference>
<dbReference type="EMBL" id="JAUEPU010000011">
    <property type="protein sequence ID" value="KAK0498088.1"/>
    <property type="molecule type" value="Genomic_DNA"/>
</dbReference>
<organism evidence="1 2">
    <name type="scientific">Armillaria luteobubalina</name>
    <dbReference type="NCBI Taxonomy" id="153913"/>
    <lineage>
        <taxon>Eukaryota</taxon>
        <taxon>Fungi</taxon>
        <taxon>Dikarya</taxon>
        <taxon>Basidiomycota</taxon>
        <taxon>Agaricomycotina</taxon>
        <taxon>Agaricomycetes</taxon>
        <taxon>Agaricomycetidae</taxon>
        <taxon>Agaricales</taxon>
        <taxon>Marasmiineae</taxon>
        <taxon>Physalacriaceae</taxon>
        <taxon>Armillaria</taxon>
    </lineage>
</organism>
<accession>A0AA39UQC3</accession>
<keyword evidence="2" id="KW-1185">Reference proteome</keyword>
<reference evidence="1" key="1">
    <citation type="submission" date="2023-06" db="EMBL/GenBank/DDBJ databases">
        <authorList>
            <consortium name="Lawrence Berkeley National Laboratory"/>
            <person name="Ahrendt S."/>
            <person name="Sahu N."/>
            <person name="Indic B."/>
            <person name="Wong-Bajracharya J."/>
            <person name="Merenyi Z."/>
            <person name="Ke H.-M."/>
            <person name="Monk M."/>
            <person name="Kocsube S."/>
            <person name="Drula E."/>
            <person name="Lipzen A."/>
            <person name="Balint B."/>
            <person name="Henrissat B."/>
            <person name="Andreopoulos B."/>
            <person name="Martin F.M."/>
            <person name="Harder C.B."/>
            <person name="Rigling D."/>
            <person name="Ford K.L."/>
            <person name="Foster G.D."/>
            <person name="Pangilinan J."/>
            <person name="Papanicolaou A."/>
            <person name="Barry K."/>
            <person name="LaButti K."/>
            <person name="Viragh M."/>
            <person name="Koriabine M."/>
            <person name="Yan M."/>
            <person name="Riley R."/>
            <person name="Champramary S."/>
            <person name="Plett K.L."/>
            <person name="Tsai I.J."/>
            <person name="Slot J."/>
            <person name="Sipos G."/>
            <person name="Plett J."/>
            <person name="Nagy L.G."/>
            <person name="Grigoriev I.V."/>
        </authorList>
    </citation>
    <scope>NUCLEOTIDE SEQUENCE</scope>
    <source>
        <strain evidence="1">HWK02</strain>
    </source>
</reference>
<name>A0AA39UQC3_9AGAR</name>
<gene>
    <name evidence="1" type="ORF">EDD18DRAFT_1330407</name>
</gene>
<dbReference type="AlphaFoldDB" id="A0AA39UQC3"/>
<proteinExistence type="predicted"/>
<comment type="caution">
    <text evidence="1">The sequence shown here is derived from an EMBL/GenBank/DDBJ whole genome shotgun (WGS) entry which is preliminary data.</text>
</comment>